<proteinExistence type="predicted"/>
<dbReference type="PANTHER" id="PTHR24159">
    <property type="match status" value="1"/>
</dbReference>
<dbReference type="PANTHER" id="PTHR24159:SF5">
    <property type="entry name" value="ANK_REP_REGION DOMAIN-CONTAINING PROTEIN"/>
    <property type="match status" value="1"/>
</dbReference>
<comment type="caution">
    <text evidence="2">The sequence shown here is derived from an EMBL/GenBank/DDBJ whole genome shotgun (WGS) entry which is preliminary data.</text>
</comment>
<dbReference type="SUPFAM" id="SSF48403">
    <property type="entry name" value="Ankyrin repeat"/>
    <property type="match status" value="1"/>
</dbReference>
<dbReference type="EMBL" id="JAPFFF010000002">
    <property type="protein sequence ID" value="KAK8896076.1"/>
    <property type="molecule type" value="Genomic_DNA"/>
</dbReference>
<sequence length="266" mass="31189">MYNIFGQYSMIDDRNVFNNDFLTEYATKGSHPSSIYQSIINDDLDSFSQLINENQDTSKLNDSFYSIIYERNTDLFGIEYNYLDLCAFYGSEKIFNFILMNDKEIQQTIEAQTVIFAVSGGNSSIIHKCVEAVQMDPFIIYKCILKSIQYNRNEVFEWLVETYGLFKKGTDLYQTLSRFKFVMKEGNNVLEYSIQFNNFETLFYLFSLGIDYQPIFSISMLYNNFYLANLALKLPYDCNVSSKKVQVNNYSPFSYNPKNIFFFGIF</sequence>
<keyword evidence="3" id="KW-1185">Reference proteome</keyword>
<reference evidence="2 3" key="1">
    <citation type="submission" date="2024-04" db="EMBL/GenBank/DDBJ databases">
        <title>Tritrichomonas musculus Genome.</title>
        <authorList>
            <person name="Alves-Ferreira E."/>
            <person name="Grigg M."/>
            <person name="Lorenzi H."/>
            <person name="Galac M."/>
        </authorList>
    </citation>
    <scope>NUCLEOTIDE SEQUENCE [LARGE SCALE GENOMIC DNA]</scope>
    <source>
        <strain evidence="2 3">EAF2021</strain>
    </source>
</reference>
<gene>
    <name evidence="2" type="ORF">M9Y10_013966</name>
</gene>
<feature type="domain" description="DUF3447" evidence="1">
    <location>
        <begin position="107"/>
        <end position="168"/>
    </location>
</feature>
<dbReference type="InterPro" id="IPR020683">
    <property type="entry name" value="DUF3447"/>
</dbReference>
<dbReference type="InterPro" id="IPR036770">
    <property type="entry name" value="Ankyrin_rpt-contain_sf"/>
</dbReference>
<protein>
    <recommendedName>
        <fullName evidence="1">DUF3447 domain-containing protein</fullName>
    </recommendedName>
</protein>
<evidence type="ECO:0000313" key="3">
    <source>
        <dbReference type="Proteomes" id="UP001470230"/>
    </source>
</evidence>
<dbReference type="Pfam" id="PF11929">
    <property type="entry name" value="DUF3447"/>
    <property type="match status" value="1"/>
</dbReference>
<accession>A0ABR2KZ58</accession>
<evidence type="ECO:0000313" key="2">
    <source>
        <dbReference type="EMBL" id="KAK8896076.1"/>
    </source>
</evidence>
<evidence type="ECO:0000259" key="1">
    <source>
        <dbReference type="Pfam" id="PF11929"/>
    </source>
</evidence>
<organism evidence="2 3">
    <name type="scientific">Tritrichomonas musculus</name>
    <dbReference type="NCBI Taxonomy" id="1915356"/>
    <lineage>
        <taxon>Eukaryota</taxon>
        <taxon>Metamonada</taxon>
        <taxon>Parabasalia</taxon>
        <taxon>Tritrichomonadida</taxon>
        <taxon>Tritrichomonadidae</taxon>
        <taxon>Tritrichomonas</taxon>
    </lineage>
</organism>
<dbReference type="Proteomes" id="UP001470230">
    <property type="component" value="Unassembled WGS sequence"/>
</dbReference>
<name>A0ABR2KZ58_9EUKA</name>